<reference evidence="2 3" key="1">
    <citation type="submission" date="2016-03" db="EMBL/GenBank/DDBJ databases">
        <title>Photobacterium proteolyticum sp. nov. a protease producing bacterium isolated from ocean sediments of Laizhou Bay.</title>
        <authorList>
            <person name="Li Y."/>
        </authorList>
    </citation>
    <scope>NUCLEOTIDE SEQUENCE [LARGE SCALE GENOMIC DNA]</scope>
    <source>
        <strain evidence="2 3">R-40508</strain>
    </source>
</reference>
<accession>A0A178K6Z2</accession>
<protein>
    <recommendedName>
        <fullName evidence="4">Hydroxylamine reductase</fullName>
    </recommendedName>
</protein>
<dbReference type="AlphaFoldDB" id="A0A178K6Z2"/>
<feature type="transmembrane region" description="Helical" evidence="1">
    <location>
        <begin position="6"/>
        <end position="34"/>
    </location>
</feature>
<evidence type="ECO:0000313" key="2">
    <source>
        <dbReference type="EMBL" id="OAN13090.1"/>
    </source>
</evidence>
<keyword evidence="1" id="KW-0472">Membrane</keyword>
<evidence type="ECO:0000256" key="1">
    <source>
        <dbReference type="SAM" id="Phobius"/>
    </source>
</evidence>
<evidence type="ECO:0008006" key="4">
    <source>
        <dbReference type="Google" id="ProtNLM"/>
    </source>
</evidence>
<keyword evidence="1" id="KW-0812">Transmembrane</keyword>
<dbReference type="RefSeq" id="WP_068333104.1">
    <property type="nucleotide sequence ID" value="NZ_LVHF01000029.1"/>
</dbReference>
<dbReference type="OrthoDB" id="5901727at2"/>
<evidence type="ECO:0000313" key="3">
    <source>
        <dbReference type="Proteomes" id="UP000078503"/>
    </source>
</evidence>
<dbReference type="EMBL" id="LVHF01000029">
    <property type="protein sequence ID" value="OAN13090.1"/>
    <property type="molecule type" value="Genomic_DNA"/>
</dbReference>
<name>A0A178K6Z2_9GAMM</name>
<keyword evidence="1" id="KW-1133">Transmembrane helix</keyword>
<gene>
    <name evidence="2" type="ORF">A3K86_15615</name>
</gene>
<comment type="caution">
    <text evidence="2">The sequence shown here is derived from an EMBL/GenBank/DDBJ whole genome shotgun (WGS) entry which is preliminary data.</text>
</comment>
<sequence>MKNLLTGIVALIVGAFTLIFATIVGLFVSVAALLTTPFIKRKVAYAQAEAHFEQGSRPAGFGRQQQSRVIDGEYEDISANSDRKF</sequence>
<proteinExistence type="predicted"/>
<dbReference type="Proteomes" id="UP000078503">
    <property type="component" value="Unassembled WGS sequence"/>
</dbReference>
<keyword evidence="3" id="KW-1185">Reference proteome</keyword>
<organism evidence="2 3">
    <name type="scientific">Photobacterium jeanii</name>
    <dbReference type="NCBI Taxonomy" id="858640"/>
    <lineage>
        <taxon>Bacteria</taxon>
        <taxon>Pseudomonadati</taxon>
        <taxon>Pseudomonadota</taxon>
        <taxon>Gammaproteobacteria</taxon>
        <taxon>Vibrionales</taxon>
        <taxon>Vibrionaceae</taxon>
        <taxon>Photobacterium</taxon>
    </lineage>
</organism>